<evidence type="ECO:0000313" key="5">
    <source>
        <dbReference type="Proteomes" id="UP000321723"/>
    </source>
</evidence>
<reference evidence="4 6" key="2">
    <citation type="submission" date="2020-08" db="EMBL/GenBank/DDBJ databases">
        <title>Sequencing the genomes of 1000 actinobacteria strains.</title>
        <authorList>
            <person name="Klenk H.-P."/>
        </authorList>
    </citation>
    <scope>NUCLEOTIDE SEQUENCE [LARGE SCALE GENOMIC DNA]</scope>
    <source>
        <strain evidence="4 6">DSM 9581</strain>
    </source>
</reference>
<comment type="caution">
    <text evidence="3">The sequence shown here is derived from an EMBL/GenBank/DDBJ whole genome shotgun (WGS) entry which is preliminary data.</text>
</comment>
<evidence type="ECO:0000313" key="4">
    <source>
        <dbReference type="EMBL" id="MBB5472202.1"/>
    </source>
</evidence>
<dbReference type="RefSeq" id="WP_146838288.1">
    <property type="nucleotide sequence ID" value="NZ_BJVQ01000035.1"/>
</dbReference>
<sequence>MTETVMTAREFNHDVSAAKRAATHGPVVITDRGRPSHVLLTVDTWRALTDNRPGLATALRMTTSTADIEFDPPRAPLGEREVDL</sequence>
<dbReference type="Proteomes" id="UP000564629">
    <property type="component" value="Unassembled WGS sequence"/>
</dbReference>
<dbReference type="Proteomes" id="UP000321723">
    <property type="component" value="Unassembled WGS sequence"/>
</dbReference>
<evidence type="ECO:0000313" key="6">
    <source>
        <dbReference type="Proteomes" id="UP000564629"/>
    </source>
</evidence>
<accession>A0A511FDG5</accession>
<reference evidence="3 5" key="1">
    <citation type="submission" date="2019-07" db="EMBL/GenBank/DDBJ databases">
        <title>Whole genome shotgun sequence of Cellulomonas hominis NBRC 16055.</title>
        <authorList>
            <person name="Hosoyama A."/>
            <person name="Uohara A."/>
            <person name="Ohji S."/>
            <person name="Ichikawa N."/>
        </authorList>
    </citation>
    <scope>NUCLEOTIDE SEQUENCE [LARGE SCALE GENOMIC DNA]</scope>
    <source>
        <strain evidence="3 5">NBRC 16055</strain>
    </source>
</reference>
<dbReference type="InterPro" id="IPR036165">
    <property type="entry name" value="YefM-like_sf"/>
</dbReference>
<dbReference type="EMBL" id="BJVQ01000035">
    <property type="protein sequence ID" value="GEL47299.1"/>
    <property type="molecule type" value="Genomic_DNA"/>
</dbReference>
<evidence type="ECO:0000313" key="3">
    <source>
        <dbReference type="EMBL" id="GEL47299.1"/>
    </source>
</evidence>
<protein>
    <recommendedName>
        <fullName evidence="2">Antitoxin</fullName>
    </recommendedName>
</protein>
<evidence type="ECO:0000256" key="1">
    <source>
        <dbReference type="ARBA" id="ARBA00009981"/>
    </source>
</evidence>
<dbReference type="SUPFAM" id="SSF143120">
    <property type="entry name" value="YefM-like"/>
    <property type="match status" value="1"/>
</dbReference>
<comment type="similarity">
    <text evidence="1 2">Belongs to the phD/YefM antitoxin family.</text>
</comment>
<organism evidence="3 5">
    <name type="scientific">Cellulomonas hominis</name>
    <dbReference type="NCBI Taxonomy" id="156981"/>
    <lineage>
        <taxon>Bacteria</taxon>
        <taxon>Bacillati</taxon>
        <taxon>Actinomycetota</taxon>
        <taxon>Actinomycetes</taxon>
        <taxon>Micrococcales</taxon>
        <taxon>Cellulomonadaceae</taxon>
        <taxon>Cellulomonas</taxon>
    </lineage>
</organism>
<dbReference type="NCBIfam" id="TIGR01552">
    <property type="entry name" value="phd_fam"/>
    <property type="match status" value="1"/>
</dbReference>
<dbReference type="OrthoDB" id="72009at2"/>
<proteinExistence type="inferred from homology"/>
<comment type="function">
    <text evidence="2">Antitoxin component of a type II toxin-antitoxin (TA) system.</text>
</comment>
<evidence type="ECO:0000256" key="2">
    <source>
        <dbReference type="RuleBase" id="RU362080"/>
    </source>
</evidence>
<dbReference type="InterPro" id="IPR006442">
    <property type="entry name" value="Antitoxin_Phd/YefM"/>
</dbReference>
<gene>
    <name evidence="3" type="ORF">CHO01_24150</name>
    <name evidence="4" type="ORF">HNR08_000938</name>
</gene>
<dbReference type="Gene3D" id="3.40.1620.10">
    <property type="entry name" value="YefM-like domain"/>
    <property type="match status" value="1"/>
</dbReference>
<name>A0A511FDG5_9CELL</name>
<keyword evidence="5" id="KW-1185">Reference proteome</keyword>
<dbReference type="Pfam" id="PF02604">
    <property type="entry name" value="PhdYeFM_antitox"/>
    <property type="match status" value="1"/>
</dbReference>
<dbReference type="AlphaFoldDB" id="A0A511FDG5"/>
<dbReference type="EMBL" id="JACHDN010000001">
    <property type="protein sequence ID" value="MBB5472202.1"/>
    <property type="molecule type" value="Genomic_DNA"/>
</dbReference>